<comment type="caution">
    <text evidence="2">The sequence shown here is derived from an EMBL/GenBank/DDBJ whole genome shotgun (WGS) entry which is preliminary data.</text>
</comment>
<organism evidence="2 3">
    <name type="scientific">Fusibacter paucivorans</name>
    <dbReference type="NCBI Taxonomy" id="76009"/>
    <lineage>
        <taxon>Bacteria</taxon>
        <taxon>Bacillati</taxon>
        <taxon>Bacillota</taxon>
        <taxon>Clostridia</taxon>
        <taxon>Eubacteriales</taxon>
        <taxon>Eubacteriales Family XII. Incertae Sedis</taxon>
        <taxon>Fusibacter</taxon>
    </lineage>
</organism>
<dbReference type="Proteomes" id="UP000746471">
    <property type="component" value="Unassembled WGS sequence"/>
</dbReference>
<reference evidence="2 3" key="1">
    <citation type="submission" date="2021-05" db="EMBL/GenBank/DDBJ databases">
        <title>Fusibacter ferrireducens sp. nov., an anaerobic, sulfur- and Fe-reducing bacterium isolated from the mangrove sediment.</title>
        <authorList>
            <person name="Qiu D."/>
        </authorList>
    </citation>
    <scope>NUCLEOTIDE SEQUENCE [LARGE SCALE GENOMIC DNA]</scope>
    <source>
        <strain evidence="2 3">DSM 12116</strain>
    </source>
</reference>
<keyword evidence="1" id="KW-0812">Transmembrane</keyword>
<keyword evidence="1" id="KW-0472">Membrane</keyword>
<feature type="transmembrane region" description="Helical" evidence="1">
    <location>
        <begin position="12"/>
        <end position="32"/>
    </location>
</feature>
<dbReference type="PANTHER" id="PTHR36434">
    <property type="entry name" value="MEMBRANE PROTEASE YUGP-RELATED"/>
    <property type="match status" value="1"/>
</dbReference>
<evidence type="ECO:0000256" key="1">
    <source>
        <dbReference type="SAM" id="Phobius"/>
    </source>
</evidence>
<dbReference type="InterPro" id="IPR007395">
    <property type="entry name" value="Zn_peptidase_2"/>
</dbReference>
<evidence type="ECO:0000313" key="2">
    <source>
        <dbReference type="EMBL" id="MBS7527432.1"/>
    </source>
</evidence>
<feature type="transmembrane region" description="Helical" evidence="1">
    <location>
        <begin position="204"/>
        <end position="223"/>
    </location>
</feature>
<sequence length="229" mass="25159">MYMGFDSSGSFLILILLMIFASMASMGVKSTFNKYHRVRSARNITGAEAAQMMLNKNGLYDVRIERIAGNLTDHYDPRTKTVRLSDPVYSNASVASVSVACHEVGHAIQHEQGYAPLAIRTAILPAAQLGSQALWPLFFIGIIFSLPGLIQIGILFFTFSVLFQLVTLPVEFNASARALENMEAYGILVDEENEHAKKVLKAAAMTYVAAAAMAVGQLVRMLLLSNRRR</sequence>
<dbReference type="RefSeq" id="WP_213237292.1">
    <property type="nucleotide sequence ID" value="NZ_JAHBCL010000020.1"/>
</dbReference>
<keyword evidence="1" id="KW-1133">Transmembrane helix</keyword>
<keyword evidence="3" id="KW-1185">Reference proteome</keyword>
<evidence type="ECO:0000313" key="3">
    <source>
        <dbReference type="Proteomes" id="UP000746471"/>
    </source>
</evidence>
<feature type="transmembrane region" description="Helical" evidence="1">
    <location>
        <begin position="137"/>
        <end position="163"/>
    </location>
</feature>
<name>A0ABS5PTR5_9FIRM</name>
<dbReference type="Pfam" id="PF04298">
    <property type="entry name" value="Zn_peptidase_2"/>
    <property type="match status" value="1"/>
</dbReference>
<accession>A0ABS5PTR5</accession>
<dbReference type="PANTHER" id="PTHR36434:SF1">
    <property type="entry name" value="MEMBRANE PROTEASE YUGP-RELATED"/>
    <property type="match status" value="1"/>
</dbReference>
<proteinExistence type="predicted"/>
<gene>
    <name evidence="2" type="ORF">KHM83_12175</name>
</gene>
<protein>
    <submittedName>
        <fullName evidence="2">Zinc metallopeptidase</fullName>
    </submittedName>
</protein>
<dbReference type="EMBL" id="JAHBCL010000020">
    <property type="protein sequence ID" value="MBS7527432.1"/>
    <property type="molecule type" value="Genomic_DNA"/>
</dbReference>